<dbReference type="InterPro" id="IPR017981">
    <property type="entry name" value="GPCR_2-like_7TM"/>
</dbReference>
<dbReference type="Pfam" id="PF00002">
    <property type="entry name" value="7tm_2"/>
    <property type="match status" value="1"/>
</dbReference>
<dbReference type="InterPro" id="IPR003599">
    <property type="entry name" value="Ig_sub"/>
</dbReference>
<feature type="transmembrane region" description="Helical" evidence="15">
    <location>
        <begin position="757"/>
        <end position="777"/>
    </location>
</feature>
<dbReference type="SUPFAM" id="SSF52058">
    <property type="entry name" value="L domain-like"/>
    <property type="match status" value="1"/>
</dbReference>
<keyword evidence="13" id="KW-0393">Immunoglobulin domain</keyword>
<keyword evidence="12" id="KW-0807">Transducer</keyword>
<keyword evidence="9 15" id="KW-0472">Membrane</keyword>
<dbReference type="InterPro" id="IPR013783">
    <property type="entry name" value="Ig-like_fold"/>
</dbReference>
<organism evidence="19 20">
    <name type="scientific">Cherax quadricarinatus</name>
    <name type="common">Australian red claw crayfish</name>
    <dbReference type="NCBI Taxonomy" id="27406"/>
    <lineage>
        <taxon>Eukaryota</taxon>
        <taxon>Metazoa</taxon>
        <taxon>Ecdysozoa</taxon>
        <taxon>Arthropoda</taxon>
        <taxon>Crustacea</taxon>
        <taxon>Multicrustacea</taxon>
        <taxon>Malacostraca</taxon>
        <taxon>Eumalacostraca</taxon>
        <taxon>Eucarida</taxon>
        <taxon>Decapoda</taxon>
        <taxon>Pleocyemata</taxon>
        <taxon>Astacidea</taxon>
        <taxon>Parastacoidea</taxon>
        <taxon>Parastacidae</taxon>
        <taxon>Cherax</taxon>
    </lineage>
</organism>
<evidence type="ECO:0000256" key="2">
    <source>
        <dbReference type="ARBA" id="ARBA00007343"/>
    </source>
</evidence>
<dbReference type="Pfam" id="PF13855">
    <property type="entry name" value="LRR_8"/>
    <property type="match status" value="1"/>
</dbReference>
<feature type="compositionally biased region" description="Low complexity" evidence="14">
    <location>
        <begin position="1621"/>
        <end position="1634"/>
    </location>
</feature>
<feature type="compositionally biased region" description="Polar residues" evidence="14">
    <location>
        <begin position="1598"/>
        <end position="1608"/>
    </location>
</feature>
<dbReference type="EMBL" id="JARKIK010000088">
    <property type="protein sequence ID" value="KAK8723812.1"/>
    <property type="molecule type" value="Genomic_DNA"/>
</dbReference>
<proteinExistence type="inferred from homology"/>
<feature type="compositionally biased region" description="Basic and acidic residues" evidence="14">
    <location>
        <begin position="1755"/>
        <end position="1775"/>
    </location>
</feature>
<keyword evidence="3" id="KW-0433">Leucine-rich repeat</keyword>
<evidence type="ECO:0000259" key="16">
    <source>
        <dbReference type="PROSITE" id="PS50221"/>
    </source>
</evidence>
<dbReference type="Pfam" id="PF01825">
    <property type="entry name" value="GPS"/>
    <property type="match status" value="1"/>
</dbReference>
<evidence type="ECO:0000256" key="10">
    <source>
        <dbReference type="ARBA" id="ARBA00023157"/>
    </source>
</evidence>
<feature type="compositionally biased region" description="Polar residues" evidence="14">
    <location>
        <begin position="1042"/>
        <end position="1072"/>
    </location>
</feature>
<dbReference type="SMART" id="SM00409">
    <property type="entry name" value="IG"/>
    <property type="match status" value="1"/>
</dbReference>
<gene>
    <name evidence="19" type="ORF">OTU49_011555</name>
</gene>
<feature type="transmembrane region" description="Helical" evidence="15">
    <location>
        <begin position="807"/>
        <end position="825"/>
    </location>
</feature>
<dbReference type="InterPro" id="IPR007110">
    <property type="entry name" value="Ig-like_dom"/>
</dbReference>
<feature type="non-terminal residue" evidence="19">
    <location>
        <position position="1"/>
    </location>
</feature>
<evidence type="ECO:0000313" key="20">
    <source>
        <dbReference type="Proteomes" id="UP001445076"/>
    </source>
</evidence>
<evidence type="ECO:0000256" key="3">
    <source>
        <dbReference type="ARBA" id="ARBA00022614"/>
    </source>
</evidence>
<evidence type="ECO:0000256" key="5">
    <source>
        <dbReference type="ARBA" id="ARBA00022729"/>
    </source>
</evidence>
<dbReference type="InterPro" id="IPR000832">
    <property type="entry name" value="GPCR_2_secretin-like"/>
</dbReference>
<evidence type="ECO:0008006" key="21">
    <source>
        <dbReference type="Google" id="ProtNLM"/>
    </source>
</evidence>
<reference evidence="19 20" key="1">
    <citation type="journal article" date="2024" name="BMC Genomics">
        <title>Genome assembly of redclaw crayfish (Cherax quadricarinatus) provides insights into its immune adaptation and hypoxia tolerance.</title>
        <authorList>
            <person name="Liu Z."/>
            <person name="Zheng J."/>
            <person name="Li H."/>
            <person name="Fang K."/>
            <person name="Wang S."/>
            <person name="He J."/>
            <person name="Zhou D."/>
            <person name="Weng S."/>
            <person name="Chi M."/>
            <person name="Gu Z."/>
            <person name="He J."/>
            <person name="Li F."/>
            <person name="Wang M."/>
        </authorList>
    </citation>
    <scope>NUCLEOTIDE SEQUENCE [LARGE SCALE GENOMIC DNA]</scope>
    <source>
        <strain evidence="19">ZL_2023a</strain>
    </source>
</reference>
<evidence type="ECO:0000256" key="13">
    <source>
        <dbReference type="ARBA" id="ARBA00023319"/>
    </source>
</evidence>
<keyword evidence="5" id="KW-0732">Signal</keyword>
<feature type="domain" description="G-protein coupled receptors family 2 profile 2" evidence="17">
    <location>
        <begin position="685"/>
        <end position="990"/>
    </location>
</feature>
<dbReference type="Gene3D" id="2.60.220.50">
    <property type="match status" value="1"/>
</dbReference>
<feature type="transmembrane region" description="Helical" evidence="15">
    <location>
        <begin position="728"/>
        <end position="745"/>
    </location>
</feature>
<dbReference type="SUPFAM" id="SSF111418">
    <property type="entry name" value="Hormone receptor domain"/>
    <property type="match status" value="1"/>
</dbReference>
<feature type="compositionally biased region" description="Basic residues" evidence="14">
    <location>
        <begin position="1372"/>
        <end position="1381"/>
    </location>
</feature>
<dbReference type="Pfam" id="PF26588">
    <property type="entry name" value="GAIN_ADGRA3"/>
    <property type="match status" value="1"/>
</dbReference>
<dbReference type="PROSITE" id="PS50835">
    <property type="entry name" value="IG_LIKE"/>
    <property type="match status" value="1"/>
</dbReference>
<protein>
    <recommendedName>
        <fullName evidence="21">G-protein coupled receptor 125</fullName>
    </recommendedName>
</protein>
<evidence type="ECO:0000313" key="19">
    <source>
        <dbReference type="EMBL" id="KAK8723812.1"/>
    </source>
</evidence>
<sequence>DLSGSGLTGLPAGILSHLPALEKLYLRKNEISVIEPGAFTNLTNLRKLDLSNNVLTSLDAAQMSGLRRLRRLKLGRNPLARLQEGLLQVLSSLNYMDLVQTQLVCDCGLTWLAEAVATKRLNISRGSKCYRPRALNGTHIKKLTPDQLQCHGPGLSVVELEPGLDQVVFAGDSLRLRCRVTSAEEGHRVWWARGDAHIVPRKPASNSSATVTGYLDQHHQRGGAIVKTTYMPEAIESMVEIRELNGTHSGDWSCLVQGEQGNHTRTVSIYVIAHDTKYCPMNETSNNRGTYVWPRTVAGVTVELGCAGLVPPHQRGPKFPAKAAGTIPSLRVAKHTCSVEGFWHALNTSDCPFVSDTTKILEQFASTNVFASKRGLVESAKSLRNFTRDGKILRDAVDIVFLAKTVEQYTNLLGTLSGPKETASALIDIVSASMSTAKELLYTAEVLDGACQRLLNCLWDVATYFPTLNRGAHHLEMHQFSRQPETFSGLTCNWYRRSVHSTERHFRCNTNNYSMLYSSDDEIMDAQIQVPSSLFSREQLRILNVSEEETESPSTPTTVQLQFFVYDTAKLFPRVLVGNSDTWEITSPVIGARVSDQEEELQLEDSVYVTLRSAIYSHSILPVWWKQNATSNQGNWTSEGCKIVRMLNSLVVFRCDRLAHFALLQDMAALHRSQEGARGAEFRPSAPGVYVGSAVCILFLMASIVTWAAHHHRIATMNKNKHSLMNTWIALLLLVTLFTVGVYQTENQQLCQGIGVALHYLTTCVLLWIIVTVTNLYKKVTKALRPPVPVEDSPPDIPLPPKPMLRFYLVGWGIALILCGISAAVNLQQYAGYSYCFLAWGPSLGAFYAPTAALAFILSTFFLLTHCMLRSLRANYPEVTGATETTELELLDANSPNSENANAPGEEELSIASRDTTVSVSDGQHSPLTQLRAHVVTLLLFILTWAAAAITTAAPFASVIPHHTTIFSIIYAICASSLGIFIFVFFCVSRNDVWEAWRECSCALNRHRKEEEEARLTTPANNSANHIVVSNNQSRGPVGAPSTHSLDSSQTHQTNKSSSVSHSILTSNKPESLGKATNNLQLLSLGTMTNDLHYAPEIFYNPKQAGVAKRFFQKQRMRQMVKQNNLEINRTDSDCNSTVYKPKISRSINSESSKSNFDPSCLGASSKVNNTNIHVDSMYAYIPSEFQKGGGKHASKDPTPEVLCVLGPSNDDTKMVGLYPSMTIERPIDVDRGWATIPRKPRAFMEEPLSPMRRGGSFPSIVEEGQLTSQGTSQSSALEQLPYISQEQLQQQRLFNYPVLGQVAPMNQQLVQYHSPRHHQQHLDEEGLLRKNRNSFNSDQTERSDAAGVTRNVDHSRMGRHPKYRGRERPRPGRNRRKVSKSRGTCALDEKDDWTDDNTSPIIINHLPSREPGTSESDKDVNSHQFAPYPQHIHALSAPNTQHAILQTSLDSVNPVLSPEQTEDILCVDMSWPHVMNSAISVDKNGRTISEKSNCQCLHAVYSSNLDDSSHMPVEMCCSEDHGEEGDCGAWDSECGDGYWCDGGGEERVSVCEVSGCENSSLCGGACGARGDLCGSQSSEGETSIGGASVDPAVGTSPRGSVNISDSPYDSPLHRLHQNTPDSGSLDSGLLGSPGRPPYDTVLTNTGPIHSTPRERDIFHKVDLPLCEVYMKDASAETDLQDDLDSANMNNSEYLNTETSAADSSGNSIFYHTNSSVETVLRNGDKYDGANDDSDDEKELCKKDHRRTSVNGGEEDCRTRVDQDPDSNPKRETCV</sequence>
<feature type="region of interest" description="Disordered" evidence="14">
    <location>
        <begin position="1723"/>
        <end position="1775"/>
    </location>
</feature>
<feature type="region of interest" description="Disordered" evidence="14">
    <location>
        <begin position="1578"/>
        <end position="1640"/>
    </location>
</feature>
<dbReference type="GO" id="GO:0007166">
    <property type="term" value="P:cell surface receptor signaling pathway"/>
    <property type="evidence" value="ECO:0007669"/>
    <property type="project" value="InterPro"/>
</dbReference>
<evidence type="ECO:0000256" key="6">
    <source>
        <dbReference type="ARBA" id="ARBA00022737"/>
    </source>
</evidence>
<comment type="caution">
    <text evidence="19">The sequence shown here is derived from an EMBL/GenBank/DDBJ whole genome shotgun (WGS) entry which is preliminary data.</text>
</comment>
<evidence type="ECO:0000259" key="17">
    <source>
        <dbReference type="PROSITE" id="PS50261"/>
    </source>
</evidence>
<dbReference type="Gene3D" id="2.60.40.10">
    <property type="entry name" value="Immunoglobulins"/>
    <property type="match status" value="1"/>
</dbReference>
<dbReference type="PANTHER" id="PTHR45930:SF4">
    <property type="entry name" value="ADHESION G PROTEIN-COUPLED RECEPTOR A3"/>
    <property type="match status" value="1"/>
</dbReference>
<dbReference type="PROSITE" id="PS50221">
    <property type="entry name" value="GAIN_B"/>
    <property type="match status" value="1"/>
</dbReference>
<dbReference type="GO" id="GO:0005886">
    <property type="term" value="C:plasma membrane"/>
    <property type="evidence" value="ECO:0007669"/>
    <property type="project" value="TreeGrafter"/>
</dbReference>
<feature type="region of interest" description="Disordered" evidence="14">
    <location>
        <begin position="1335"/>
        <end position="1421"/>
    </location>
</feature>
<feature type="transmembrane region" description="Helical" evidence="15">
    <location>
        <begin position="845"/>
        <end position="864"/>
    </location>
</feature>
<feature type="transmembrane region" description="Helical" evidence="15">
    <location>
        <begin position="935"/>
        <end position="960"/>
    </location>
</feature>
<dbReference type="Gene3D" id="1.20.1070.10">
    <property type="entry name" value="Rhodopsin 7-helix transmembrane proteins"/>
    <property type="match status" value="1"/>
</dbReference>
<dbReference type="PROSITE" id="PS51450">
    <property type="entry name" value="LRR"/>
    <property type="match status" value="1"/>
</dbReference>
<dbReference type="PANTHER" id="PTHR45930">
    <property type="entry name" value="G-PROTEIN COUPLED RECEPTOR 124-LIKE PROTEIN"/>
    <property type="match status" value="1"/>
</dbReference>
<name>A0AAW0W3E6_CHEQU</name>
<dbReference type="InterPro" id="IPR051963">
    <property type="entry name" value="Adhesion_GPCR_A"/>
</dbReference>
<keyword evidence="6" id="KW-0677">Repeat</keyword>
<feature type="transmembrane region" description="Helical" evidence="15">
    <location>
        <begin position="966"/>
        <end position="988"/>
    </location>
</feature>
<dbReference type="InterPro" id="IPR000203">
    <property type="entry name" value="GPS"/>
</dbReference>
<evidence type="ECO:0000256" key="15">
    <source>
        <dbReference type="SAM" id="Phobius"/>
    </source>
</evidence>
<evidence type="ECO:0000256" key="4">
    <source>
        <dbReference type="ARBA" id="ARBA00022692"/>
    </source>
</evidence>
<dbReference type="InterPro" id="IPR032675">
    <property type="entry name" value="LRR_dom_sf"/>
</dbReference>
<dbReference type="InterPro" id="IPR036179">
    <property type="entry name" value="Ig-like_dom_sf"/>
</dbReference>
<dbReference type="InterPro" id="IPR001611">
    <property type="entry name" value="Leu-rich_rpt"/>
</dbReference>
<dbReference type="InterPro" id="IPR046338">
    <property type="entry name" value="GAIN_dom_sf"/>
</dbReference>
<dbReference type="GO" id="GO:0004930">
    <property type="term" value="F:G protein-coupled receptor activity"/>
    <property type="evidence" value="ECO:0007669"/>
    <property type="project" value="UniProtKB-KW"/>
</dbReference>
<dbReference type="InterPro" id="IPR003591">
    <property type="entry name" value="Leu-rich_rpt_typical-subtyp"/>
</dbReference>
<dbReference type="InterPro" id="IPR036445">
    <property type="entry name" value="GPCR_2_extracell_dom_sf"/>
</dbReference>
<evidence type="ECO:0000256" key="14">
    <source>
        <dbReference type="SAM" id="MobiDB-lite"/>
    </source>
</evidence>
<keyword evidence="11" id="KW-0675">Receptor</keyword>
<evidence type="ECO:0000256" key="7">
    <source>
        <dbReference type="ARBA" id="ARBA00022989"/>
    </source>
</evidence>
<dbReference type="InterPro" id="IPR057244">
    <property type="entry name" value="GAIN_B"/>
</dbReference>
<dbReference type="PROSITE" id="PS50261">
    <property type="entry name" value="G_PROTEIN_RECEP_F2_4"/>
    <property type="match status" value="1"/>
</dbReference>
<feature type="region of interest" description="Disordered" evidence="14">
    <location>
        <begin position="1030"/>
        <end position="1072"/>
    </location>
</feature>
<dbReference type="InterPro" id="IPR058808">
    <property type="entry name" value="GAIN_ADGRA2/3"/>
</dbReference>
<comment type="subcellular location">
    <subcellularLocation>
        <location evidence="1">Membrane</location>
        <topology evidence="1">Multi-pass membrane protein</topology>
    </subcellularLocation>
</comment>
<keyword evidence="20" id="KW-1185">Reference proteome</keyword>
<keyword evidence="4 15" id="KW-0812">Transmembrane</keyword>
<evidence type="ECO:0000256" key="8">
    <source>
        <dbReference type="ARBA" id="ARBA00023040"/>
    </source>
</evidence>
<keyword evidence="8" id="KW-0297">G-protein coupled receptor</keyword>
<evidence type="ECO:0000259" key="18">
    <source>
        <dbReference type="PROSITE" id="PS50835"/>
    </source>
</evidence>
<dbReference type="SUPFAM" id="SSF48726">
    <property type="entry name" value="Immunoglobulin"/>
    <property type="match status" value="1"/>
</dbReference>
<keyword evidence="7 15" id="KW-1133">Transmembrane helix</keyword>
<evidence type="ECO:0000256" key="9">
    <source>
        <dbReference type="ARBA" id="ARBA00023136"/>
    </source>
</evidence>
<feature type="domain" description="GAIN-B" evidence="16">
    <location>
        <begin position="506"/>
        <end position="671"/>
    </location>
</feature>
<feature type="domain" description="Ig-like" evidence="18">
    <location>
        <begin position="153"/>
        <end position="268"/>
    </location>
</feature>
<dbReference type="Proteomes" id="UP001445076">
    <property type="component" value="Unassembled WGS sequence"/>
</dbReference>
<keyword evidence="10" id="KW-1015">Disulfide bond</keyword>
<evidence type="ECO:0000256" key="11">
    <source>
        <dbReference type="ARBA" id="ARBA00023170"/>
    </source>
</evidence>
<dbReference type="SMART" id="SM00369">
    <property type="entry name" value="LRR_TYP"/>
    <property type="match status" value="3"/>
</dbReference>
<comment type="similarity">
    <text evidence="2">Belongs to the G-protein coupled receptor 2 family. Adhesion G-protein coupled receptor (ADGR) subfamily.</text>
</comment>
<dbReference type="Gene3D" id="3.80.10.10">
    <property type="entry name" value="Ribonuclease Inhibitor"/>
    <property type="match status" value="1"/>
</dbReference>
<accession>A0AAW0W3E6</accession>
<evidence type="ECO:0000256" key="12">
    <source>
        <dbReference type="ARBA" id="ARBA00023224"/>
    </source>
</evidence>
<feature type="transmembrane region" description="Helical" evidence="15">
    <location>
        <begin position="688"/>
        <end position="708"/>
    </location>
</feature>
<evidence type="ECO:0000256" key="1">
    <source>
        <dbReference type="ARBA" id="ARBA00004141"/>
    </source>
</evidence>